<dbReference type="PANTHER" id="PTHR22166">
    <property type="entry name" value="ENDOPLASMIC RETICULUM JUNCTION FORMATION PROTEIN LUNAPARK"/>
    <property type="match status" value="1"/>
</dbReference>
<feature type="compositionally biased region" description="Polar residues" evidence="1">
    <location>
        <begin position="347"/>
        <end position="369"/>
    </location>
</feature>
<keyword evidence="5" id="KW-1185">Reference proteome</keyword>
<keyword evidence="2" id="KW-0812">Transmembrane</keyword>
<accession>A0AAX6F0L4</accession>
<evidence type="ECO:0000256" key="1">
    <source>
        <dbReference type="SAM" id="MobiDB-lite"/>
    </source>
</evidence>
<name>A0AAX6F0L4_IRIPA</name>
<dbReference type="AlphaFoldDB" id="A0AAX6F0L4"/>
<evidence type="ECO:0000313" key="4">
    <source>
        <dbReference type="EMBL" id="KAJ6809711.1"/>
    </source>
</evidence>
<gene>
    <name evidence="4" type="ORF">M6B38_162790</name>
</gene>
<feature type="transmembrane region" description="Helical" evidence="2">
    <location>
        <begin position="112"/>
        <end position="132"/>
    </location>
</feature>
<dbReference type="GO" id="GO:0071786">
    <property type="term" value="P:endoplasmic reticulum tubular network organization"/>
    <property type="evidence" value="ECO:0007669"/>
    <property type="project" value="InterPro"/>
</dbReference>
<protein>
    <recommendedName>
        <fullName evidence="3">Lunapark zinc ribbon domain-containing protein</fullName>
    </recommendedName>
</protein>
<feature type="compositionally biased region" description="Polar residues" evidence="1">
    <location>
        <begin position="242"/>
        <end position="254"/>
    </location>
</feature>
<organism evidence="4 5">
    <name type="scientific">Iris pallida</name>
    <name type="common">Sweet iris</name>
    <dbReference type="NCBI Taxonomy" id="29817"/>
    <lineage>
        <taxon>Eukaryota</taxon>
        <taxon>Viridiplantae</taxon>
        <taxon>Streptophyta</taxon>
        <taxon>Embryophyta</taxon>
        <taxon>Tracheophyta</taxon>
        <taxon>Spermatophyta</taxon>
        <taxon>Magnoliopsida</taxon>
        <taxon>Liliopsida</taxon>
        <taxon>Asparagales</taxon>
        <taxon>Iridaceae</taxon>
        <taxon>Iridoideae</taxon>
        <taxon>Irideae</taxon>
        <taxon>Iris</taxon>
    </lineage>
</organism>
<feature type="transmembrane region" description="Helical" evidence="2">
    <location>
        <begin position="78"/>
        <end position="100"/>
    </location>
</feature>
<feature type="region of interest" description="Disordered" evidence="1">
    <location>
        <begin position="1"/>
        <end position="29"/>
    </location>
</feature>
<evidence type="ECO:0000313" key="5">
    <source>
        <dbReference type="Proteomes" id="UP001140949"/>
    </source>
</evidence>
<feature type="domain" description="Lunapark zinc ribbon" evidence="3">
    <location>
        <begin position="286"/>
        <end position="336"/>
    </location>
</feature>
<reference evidence="4" key="1">
    <citation type="journal article" date="2023" name="GigaByte">
        <title>Genome assembly of the bearded iris, Iris pallida Lam.</title>
        <authorList>
            <person name="Bruccoleri R.E."/>
            <person name="Oakeley E.J."/>
            <person name="Faust A.M.E."/>
            <person name="Altorfer M."/>
            <person name="Dessus-Babus S."/>
            <person name="Burckhardt D."/>
            <person name="Oertli M."/>
            <person name="Naumann U."/>
            <person name="Petersen F."/>
            <person name="Wong J."/>
        </authorList>
    </citation>
    <scope>NUCLEOTIDE SEQUENCE</scope>
    <source>
        <strain evidence="4">GSM-AAB239-AS_SAM_17_03QT</strain>
    </source>
</reference>
<sequence length="396" mass="43005">MADPSSDESPAKSALDRSGSGEISPATRNKKRGLLSRMWRVVFGGRSEDYEKKLKHLSKEEASVHSRMKRRALRTRKAARNIIVFSAILEVAAVALAIVTVRASHLNWTMKIVRSLPVILSPGLSFVIYTTLVRVTRMLDRKDEKTLERLRAERKEKLDELKELTNYYSTQELIQRYDLDPAAKAAAASVLASKLGADSGLKVHLGDESISNPQSARSNDVELVQSGGLRNRRHRHQRSNSTGSSEAPKSTIGASNEPGADGENDLNQSQVVVEHHRGSSAGDGGWLARIASLLVGEDPSQCFALICGYCLRHNGLARREDFPHITYYCPHCHALNTSRQPGEHDSASTSGMASTPTSYDGSLVRNLSNASSASGGGEVRTNIAAASQDHPVGSAE</sequence>
<dbReference type="PANTHER" id="PTHR22166:SF12">
    <property type="entry name" value="ENDOPLASMIC RETICULUM JUNCTION FORMATION PROTEIN LUNAPARK"/>
    <property type="match status" value="1"/>
</dbReference>
<dbReference type="Proteomes" id="UP001140949">
    <property type="component" value="Unassembled WGS sequence"/>
</dbReference>
<reference evidence="4" key="2">
    <citation type="submission" date="2023-04" db="EMBL/GenBank/DDBJ databases">
        <authorList>
            <person name="Bruccoleri R.E."/>
            <person name="Oakeley E.J."/>
            <person name="Faust A.-M."/>
            <person name="Dessus-Babus S."/>
            <person name="Altorfer M."/>
            <person name="Burckhardt D."/>
            <person name="Oertli M."/>
            <person name="Naumann U."/>
            <person name="Petersen F."/>
            <person name="Wong J."/>
        </authorList>
    </citation>
    <scope>NUCLEOTIDE SEQUENCE</scope>
    <source>
        <strain evidence="4">GSM-AAB239-AS_SAM_17_03QT</strain>
        <tissue evidence="4">Leaf</tissue>
    </source>
</reference>
<dbReference type="InterPro" id="IPR040115">
    <property type="entry name" value="Lnp"/>
</dbReference>
<keyword evidence="2" id="KW-0472">Membrane</keyword>
<dbReference type="Pfam" id="PF10058">
    <property type="entry name" value="Zn_ribbon_10"/>
    <property type="match status" value="1"/>
</dbReference>
<evidence type="ECO:0000256" key="2">
    <source>
        <dbReference type="SAM" id="Phobius"/>
    </source>
</evidence>
<dbReference type="GO" id="GO:0071782">
    <property type="term" value="C:endoplasmic reticulum tubular network"/>
    <property type="evidence" value="ECO:0007669"/>
    <property type="project" value="TreeGrafter"/>
</dbReference>
<feature type="region of interest" description="Disordered" evidence="1">
    <location>
        <begin position="338"/>
        <end position="396"/>
    </location>
</feature>
<comment type="caution">
    <text evidence="4">The sequence shown here is derived from an EMBL/GenBank/DDBJ whole genome shotgun (WGS) entry which is preliminary data.</text>
</comment>
<proteinExistence type="predicted"/>
<dbReference type="InterPro" id="IPR019273">
    <property type="entry name" value="Lunapark_Znf"/>
</dbReference>
<dbReference type="EMBL" id="JANAVB010033012">
    <property type="protein sequence ID" value="KAJ6809711.1"/>
    <property type="molecule type" value="Genomic_DNA"/>
</dbReference>
<feature type="region of interest" description="Disordered" evidence="1">
    <location>
        <begin position="227"/>
        <end position="265"/>
    </location>
</feature>
<evidence type="ECO:0000259" key="3">
    <source>
        <dbReference type="Pfam" id="PF10058"/>
    </source>
</evidence>
<keyword evidence="2" id="KW-1133">Transmembrane helix</keyword>